<dbReference type="PANTHER" id="PTHR24198">
    <property type="entry name" value="ANKYRIN REPEAT AND PROTEIN KINASE DOMAIN-CONTAINING PROTEIN"/>
    <property type="match status" value="1"/>
</dbReference>
<dbReference type="OrthoDB" id="1921232at2759"/>
<dbReference type="Proteomes" id="UP000886520">
    <property type="component" value="Chromosome 4"/>
</dbReference>
<name>A0A9D4V6Q8_ADICA</name>
<gene>
    <name evidence="4" type="ORF">GOP47_0004019</name>
</gene>
<dbReference type="PROSITE" id="PS50297">
    <property type="entry name" value="ANK_REP_REGION"/>
    <property type="match status" value="1"/>
</dbReference>
<comment type="caution">
    <text evidence="4">The sequence shown here is derived from an EMBL/GenBank/DDBJ whole genome shotgun (WGS) entry which is preliminary data.</text>
</comment>
<dbReference type="SMART" id="SM00248">
    <property type="entry name" value="ANK"/>
    <property type="match status" value="3"/>
</dbReference>
<sequence>MALLFKVQLPFFRGDQACGAHGLDLFHVEMCTAPFHENCLQFICGKSSRSCYICEFKSYFCMEESQPSGSNGRIPQPEALKSPYKAAKAGDVKKIDNILASNADEKVEYLLLSYEDESSGELPLHVAAREGHQEALDLLLPQNLTNAQTSRDDLSALHFSAGCGQFKVVQWLVNSQKPDLNLQDKLLQGSIYV</sequence>
<keyword evidence="2 3" id="KW-0040">ANK repeat</keyword>
<dbReference type="Gene3D" id="1.25.40.20">
    <property type="entry name" value="Ankyrin repeat-containing domain"/>
    <property type="match status" value="1"/>
</dbReference>
<protein>
    <submittedName>
        <fullName evidence="4">Uncharacterized protein</fullName>
    </submittedName>
</protein>
<keyword evidence="1" id="KW-0677">Repeat</keyword>
<evidence type="ECO:0000256" key="1">
    <source>
        <dbReference type="ARBA" id="ARBA00022737"/>
    </source>
</evidence>
<organism evidence="4 5">
    <name type="scientific">Adiantum capillus-veneris</name>
    <name type="common">Maidenhair fern</name>
    <dbReference type="NCBI Taxonomy" id="13818"/>
    <lineage>
        <taxon>Eukaryota</taxon>
        <taxon>Viridiplantae</taxon>
        <taxon>Streptophyta</taxon>
        <taxon>Embryophyta</taxon>
        <taxon>Tracheophyta</taxon>
        <taxon>Polypodiopsida</taxon>
        <taxon>Polypodiidae</taxon>
        <taxon>Polypodiales</taxon>
        <taxon>Pteridineae</taxon>
        <taxon>Pteridaceae</taxon>
        <taxon>Vittarioideae</taxon>
        <taxon>Adiantum</taxon>
    </lineage>
</organism>
<accession>A0A9D4V6Q8</accession>
<dbReference type="InterPro" id="IPR002110">
    <property type="entry name" value="Ankyrin_rpt"/>
</dbReference>
<evidence type="ECO:0000313" key="5">
    <source>
        <dbReference type="Proteomes" id="UP000886520"/>
    </source>
</evidence>
<reference evidence="4" key="1">
    <citation type="submission" date="2021-01" db="EMBL/GenBank/DDBJ databases">
        <title>Adiantum capillus-veneris genome.</title>
        <authorList>
            <person name="Fang Y."/>
            <person name="Liao Q."/>
        </authorList>
    </citation>
    <scope>NUCLEOTIDE SEQUENCE</scope>
    <source>
        <strain evidence="4">H3</strain>
        <tissue evidence="4">Leaf</tissue>
    </source>
</reference>
<proteinExistence type="predicted"/>
<dbReference type="PANTHER" id="PTHR24198:SF165">
    <property type="entry name" value="ANKYRIN REPEAT-CONTAINING PROTEIN-RELATED"/>
    <property type="match status" value="1"/>
</dbReference>
<dbReference type="EMBL" id="JABFUD020000004">
    <property type="protein sequence ID" value="KAI5080836.1"/>
    <property type="molecule type" value="Genomic_DNA"/>
</dbReference>
<keyword evidence="5" id="KW-1185">Reference proteome</keyword>
<dbReference type="AlphaFoldDB" id="A0A9D4V6Q8"/>
<dbReference type="PROSITE" id="PS50088">
    <property type="entry name" value="ANK_REPEAT"/>
    <property type="match status" value="1"/>
</dbReference>
<dbReference type="SUPFAM" id="SSF48403">
    <property type="entry name" value="Ankyrin repeat"/>
    <property type="match status" value="1"/>
</dbReference>
<evidence type="ECO:0000256" key="3">
    <source>
        <dbReference type="PROSITE-ProRule" id="PRU00023"/>
    </source>
</evidence>
<evidence type="ECO:0000256" key="2">
    <source>
        <dbReference type="ARBA" id="ARBA00023043"/>
    </source>
</evidence>
<dbReference type="InterPro" id="IPR036770">
    <property type="entry name" value="Ankyrin_rpt-contain_sf"/>
</dbReference>
<feature type="repeat" description="ANK" evidence="3">
    <location>
        <begin position="119"/>
        <end position="140"/>
    </location>
</feature>
<dbReference type="Pfam" id="PF12796">
    <property type="entry name" value="Ank_2"/>
    <property type="match status" value="1"/>
</dbReference>
<evidence type="ECO:0000313" key="4">
    <source>
        <dbReference type="EMBL" id="KAI5080836.1"/>
    </source>
</evidence>